<protein>
    <submittedName>
        <fullName evidence="7">Acetyl-CoA synthetase</fullName>
        <ecNumber evidence="7">6.2.1.1</ecNumber>
    </submittedName>
</protein>
<feature type="domain" description="AMP-dependent synthetase/ligase" evidence="5">
    <location>
        <begin position="51"/>
        <end position="399"/>
    </location>
</feature>
<gene>
    <name evidence="7" type="ORF">MNBD_ACTINO01-1339</name>
</gene>
<dbReference type="InterPro" id="IPR020845">
    <property type="entry name" value="AMP-binding_CS"/>
</dbReference>
<dbReference type="PANTHER" id="PTHR43605">
    <property type="entry name" value="ACYL-COENZYME A SYNTHETASE"/>
    <property type="match status" value="1"/>
</dbReference>
<dbReference type="InterPro" id="IPR051087">
    <property type="entry name" value="Mitochondrial_ACSM"/>
</dbReference>
<organism evidence="7">
    <name type="scientific">hydrothermal vent metagenome</name>
    <dbReference type="NCBI Taxonomy" id="652676"/>
    <lineage>
        <taxon>unclassified sequences</taxon>
        <taxon>metagenomes</taxon>
        <taxon>ecological metagenomes</taxon>
    </lineage>
</organism>
<evidence type="ECO:0000256" key="2">
    <source>
        <dbReference type="ARBA" id="ARBA00022598"/>
    </source>
</evidence>
<reference evidence="7" key="1">
    <citation type="submission" date="2018-06" db="EMBL/GenBank/DDBJ databases">
        <authorList>
            <person name="Zhirakovskaya E."/>
        </authorList>
    </citation>
    <scope>NUCLEOTIDE SEQUENCE</scope>
</reference>
<dbReference type="GO" id="GO:0015645">
    <property type="term" value="F:fatty acid ligase activity"/>
    <property type="evidence" value="ECO:0007669"/>
    <property type="project" value="TreeGrafter"/>
</dbReference>
<dbReference type="InterPro" id="IPR000873">
    <property type="entry name" value="AMP-dep_synth/lig_dom"/>
</dbReference>
<dbReference type="GO" id="GO:0004321">
    <property type="term" value="F:fatty-acyl-CoA synthase activity"/>
    <property type="evidence" value="ECO:0007669"/>
    <property type="project" value="TreeGrafter"/>
</dbReference>
<dbReference type="SUPFAM" id="SSF56801">
    <property type="entry name" value="Acetyl-CoA synthetase-like"/>
    <property type="match status" value="1"/>
</dbReference>
<evidence type="ECO:0000259" key="6">
    <source>
        <dbReference type="Pfam" id="PF13193"/>
    </source>
</evidence>
<keyword evidence="2 7" id="KW-0436">Ligase</keyword>
<accession>A0A3B0T046</accession>
<evidence type="ECO:0000256" key="4">
    <source>
        <dbReference type="ARBA" id="ARBA00022840"/>
    </source>
</evidence>
<name>A0A3B0T046_9ZZZZ</name>
<keyword evidence="3" id="KW-0547">Nucleotide-binding</keyword>
<dbReference type="EMBL" id="UOEI01000487">
    <property type="protein sequence ID" value="VAW06717.1"/>
    <property type="molecule type" value="Genomic_DNA"/>
</dbReference>
<dbReference type="AlphaFoldDB" id="A0A3B0T046"/>
<dbReference type="GO" id="GO:0003987">
    <property type="term" value="F:acetate-CoA ligase activity"/>
    <property type="evidence" value="ECO:0007669"/>
    <property type="project" value="UniProtKB-EC"/>
</dbReference>
<evidence type="ECO:0000256" key="3">
    <source>
        <dbReference type="ARBA" id="ARBA00022741"/>
    </source>
</evidence>
<sequence length="536" mass="57433">MGNPRAITASPGASYETIRDRFAWNVPEHFNIGVACVDVHPPGAPGLIVVDRSGVVRTVTFGELASMSNRFANGLAGIGVTRGDRVGIVVPQSLETGIAHLGIYKLGAVALPLASLFGPDALAYRLGDSEARAVVTTPGNLEKVVEAVEIAGTGAQIVVTGAGATGFVAFDDLLRSSAEFGTPTTVSEDPAFLIYTSGTTGPAKGALHAHRALIGHLPGFEMYYESYPQAGDVHWTPADWAWIGGLMDSLIPAWYHGTPVVTADHDFDPQWALDLMADQRVTCAFIPPTALKMMRATGAAHDDLSLRAAFTGGEALGEEMLAWGEDVLGLTVNEGYGQTEANLVAGNQASVFPVRPGSMGRAVPGHDVRILDDDGHVVVGEQGEIAVRGPDPVFMLRYWNRPDATKDKYLGEWLLTGDVGIEDEDGYLWFVSRKDDVINSRGYRIGPGEIEESLMGHPEVAMCAVIGVPDEIKGQVPKAFVVLKDGIEPSDALAHELEHHVRTRLAAHEVPREIVFIDDLPKTTTGKVLRRELREL</sequence>
<evidence type="ECO:0000256" key="1">
    <source>
        <dbReference type="ARBA" id="ARBA00006432"/>
    </source>
</evidence>
<evidence type="ECO:0000313" key="7">
    <source>
        <dbReference type="EMBL" id="VAW06717.1"/>
    </source>
</evidence>
<dbReference type="InterPro" id="IPR045851">
    <property type="entry name" value="AMP-bd_C_sf"/>
</dbReference>
<dbReference type="Gene3D" id="3.40.50.12780">
    <property type="entry name" value="N-terminal domain of ligase-like"/>
    <property type="match status" value="1"/>
</dbReference>
<dbReference type="PROSITE" id="PS00455">
    <property type="entry name" value="AMP_BINDING"/>
    <property type="match status" value="1"/>
</dbReference>
<keyword evidence="4" id="KW-0067">ATP-binding</keyword>
<proteinExistence type="inferred from homology"/>
<evidence type="ECO:0000259" key="5">
    <source>
        <dbReference type="Pfam" id="PF00501"/>
    </source>
</evidence>
<dbReference type="EC" id="6.2.1.1" evidence="7"/>
<comment type="similarity">
    <text evidence="1">Belongs to the ATP-dependent AMP-binding enzyme family.</text>
</comment>
<dbReference type="Pfam" id="PF00501">
    <property type="entry name" value="AMP-binding"/>
    <property type="match status" value="1"/>
</dbReference>
<dbReference type="GO" id="GO:0005524">
    <property type="term" value="F:ATP binding"/>
    <property type="evidence" value="ECO:0007669"/>
    <property type="project" value="UniProtKB-KW"/>
</dbReference>
<dbReference type="GO" id="GO:0006637">
    <property type="term" value="P:acyl-CoA metabolic process"/>
    <property type="evidence" value="ECO:0007669"/>
    <property type="project" value="TreeGrafter"/>
</dbReference>
<dbReference type="InterPro" id="IPR025110">
    <property type="entry name" value="AMP-bd_C"/>
</dbReference>
<dbReference type="Pfam" id="PF13193">
    <property type="entry name" value="AMP-binding_C"/>
    <property type="match status" value="1"/>
</dbReference>
<dbReference type="GO" id="GO:0006633">
    <property type="term" value="P:fatty acid biosynthetic process"/>
    <property type="evidence" value="ECO:0007669"/>
    <property type="project" value="TreeGrafter"/>
</dbReference>
<feature type="domain" description="AMP-binding enzyme C-terminal" evidence="6">
    <location>
        <begin position="449"/>
        <end position="527"/>
    </location>
</feature>
<dbReference type="Gene3D" id="3.30.300.30">
    <property type="match status" value="1"/>
</dbReference>
<dbReference type="PANTHER" id="PTHR43605:SF10">
    <property type="entry name" value="ACYL-COA SYNTHETASE MEDIUM CHAIN FAMILY MEMBER 3"/>
    <property type="match status" value="1"/>
</dbReference>
<dbReference type="InterPro" id="IPR042099">
    <property type="entry name" value="ANL_N_sf"/>
</dbReference>